<sequence>MTPNLLIALLIGLPAALSLCLTFGLGRRGFLACLAVAAAGTACWLFWALFVFEPVGYLAELAVVIFGVASGLTHAGVALGGGAAWLVRRIRASSSARGLPGAPAR</sequence>
<dbReference type="EMBL" id="PVTT01000002">
    <property type="protein sequence ID" value="PRY93726.1"/>
    <property type="molecule type" value="Genomic_DNA"/>
</dbReference>
<protein>
    <submittedName>
        <fullName evidence="2">Uncharacterized protein</fullName>
    </submittedName>
</protein>
<comment type="caution">
    <text evidence="2">The sequence shown here is derived from an EMBL/GenBank/DDBJ whole genome shotgun (WGS) entry which is preliminary data.</text>
</comment>
<keyword evidence="1" id="KW-1133">Transmembrane helix</keyword>
<proteinExistence type="predicted"/>
<reference evidence="2 3" key="1">
    <citation type="submission" date="2018-03" db="EMBL/GenBank/DDBJ databases">
        <title>Genomic Encyclopedia of Archaeal and Bacterial Type Strains, Phase II (KMG-II): from individual species to whole genera.</title>
        <authorList>
            <person name="Goeker M."/>
        </authorList>
    </citation>
    <scope>NUCLEOTIDE SEQUENCE [LARGE SCALE GENOMIC DNA]</scope>
    <source>
        <strain evidence="2 3">DSM 29318</strain>
    </source>
</reference>
<evidence type="ECO:0000313" key="2">
    <source>
        <dbReference type="EMBL" id="PRY93726.1"/>
    </source>
</evidence>
<keyword evidence="1" id="KW-0472">Membrane</keyword>
<accession>A0A2T0X451</accession>
<keyword evidence="1" id="KW-0812">Transmembrane</keyword>
<dbReference type="RefSeq" id="WP_106161283.1">
    <property type="nucleotide sequence ID" value="NZ_PVTT01000002.1"/>
</dbReference>
<gene>
    <name evidence="2" type="ORF">BCF33_2610</name>
</gene>
<evidence type="ECO:0000313" key="3">
    <source>
        <dbReference type="Proteomes" id="UP000238801"/>
    </source>
</evidence>
<feature type="transmembrane region" description="Helical" evidence="1">
    <location>
        <begin position="62"/>
        <end position="87"/>
    </location>
</feature>
<dbReference type="AlphaFoldDB" id="A0A2T0X451"/>
<keyword evidence="3" id="KW-1185">Reference proteome</keyword>
<feature type="transmembrane region" description="Helical" evidence="1">
    <location>
        <begin position="30"/>
        <end position="50"/>
    </location>
</feature>
<evidence type="ECO:0000256" key="1">
    <source>
        <dbReference type="SAM" id="Phobius"/>
    </source>
</evidence>
<dbReference type="Proteomes" id="UP000238801">
    <property type="component" value="Unassembled WGS sequence"/>
</dbReference>
<organism evidence="2 3">
    <name type="scientific">Hasllibacter halocynthiae</name>
    <dbReference type="NCBI Taxonomy" id="595589"/>
    <lineage>
        <taxon>Bacteria</taxon>
        <taxon>Pseudomonadati</taxon>
        <taxon>Pseudomonadota</taxon>
        <taxon>Alphaproteobacteria</taxon>
        <taxon>Rhodobacterales</taxon>
        <taxon>Roseobacteraceae</taxon>
        <taxon>Hasllibacter</taxon>
    </lineage>
</organism>
<feature type="transmembrane region" description="Helical" evidence="1">
    <location>
        <begin position="6"/>
        <end position="25"/>
    </location>
</feature>
<name>A0A2T0X451_9RHOB</name>